<evidence type="ECO:0000256" key="1">
    <source>
        <dbReference type="ARBA" id="ARBA00007951"/>
    </source>
</evidence>
<evidence type="ECO:0000256" key="2">
    <source>
        <dbReference type="ARBA" id="ARBA00012662"/>
    </source>
</evidence>
<dbReference type="PANTHER" id="PTHR10030">
    <property type="entry name" value="ALPHA-L-FUCOSIDASE"/>
    <property type="match status" value="1"/>
</dbReference>
<evidence type="ECO:0000256" key="6">
    <source>
        <dbReference type="SAM" id="SignalP"/>
    </source>
</evidence>
<dbReference type="SMART" id="SM00812">
    <property type="entry name" value="Alpha_L_fucos"/>
    <property type="match status" value="1"/>
</dbReference>
<dbReference type="Gene3D" id="3.20.20.80">
    <property type="entry name" value="Glycosidases"/>
    <property type="match status" value="1"/>
</dbReference>
<sequence>MNRKIIVVLLIQLSLFASAQYQTRAQPAAPKPYGPVPSANQMRWQQMECYAFVHFSLNTYTDQSWGFGNEDVKLFNPGKLDCRQWARICKQAGMKGIIITAKHHCGFCLWPSKYTAYSVKNAPWKNGKGDVVREMADACKEYGLKLGIYLSPWDRNHPDYGKPEYITYFRKQLTELLTNYGPIFEVWFDGANGGSGYYGGANETRKIDRTTYYDWSNTYKLIRKLQPNIVIWNDGGDRGDLRWVGTEAGYVGETNWSLLNATGEVPYNMLHYGLENGDSWVAAEVNTSIRPEWFYHPGEDAKVKTVPQLMDLYYNSIGRNGTLLLNFPVMPNGLIHANDEKAALGFAKAVKEAFAADLAAKATATATNVRGNVKQFDAANVTDGNKETYWATDDGITTAALSIELGKPTTFNRFMVQEYIRLGQRVKSFTLEAFVNGNWKELAKATTIGYKRILRFRSVTATKVRLNITGSKACPLITDVGIYNAPQILAAPAVIRNQSGEIKIIPVDEESGVYYTLDGSTPGPGSMKYTGPFKTTGKLEVKAIAFDAATRKSSPECHEQFDLPRNDWKIVGIDDEKAFVVLDGDPATAWHQPKETKLPADLVIDLGKTEDLTGFRYYPDQSMWGPGIITNYQFYVSTDNREWKLVDAGEFSNIKNNPLWQTKMFTAVTARYLKLRALKNTEDNDNIGYGEVDVITK</sequence>
<dbReference type="Gene3D" id="2.60.120.260">
    <property type="entry name" value="Galactose-binding domain-like"/>
    <property type="match status" value="2"/>
</dbReference>
<protein>
    <recommendedName>
        <fullName evidence="2">alpha-L-fucosidase</fullName>
        <ecNumber evidence="2">3.2.1.51</ecNumber>
    </recommendedName>
</protein>
<dbReference type="SUPFAM" id="SSF49785">
    <property type="entry name" value="Galactose-binding domain-like"/>
    <property type="match status" value="2"/>
</dbReference>
<dbReference type="InterPro" id="IPR000933">
    <property type="entry name" value="Glyco_hydro_29"/>
</dbReference>
<dbReference type="SUPFAM" id="SSF51445">
    <property type="entry name" value="(Trans)glycosidases"/>
    <property type="match status" value="1"/>
</dbReference>
<dbReference type="InterPro" id="IPR000421">
    <property type="entry name" value="FA58C"/>
</dbReference>
<feature type="chain" id="PRO_5046836859" description="alpha-L-fucosidase" evidence="6">
    <location>
        <begin position="20"/>
        <end position="697"/>
    </location>
</feature>
<dbReference type="InterPro" id="IPR008979">
    <property type="entry name" value="Galactose-bd-like_sf"/>
</dbReference>
<dbReference type="Proteomes" id="UP000192277">
    <property type="component" value="Unassembled WGS sequence"/>
</dbReference>
<evidence type="ECO:0000256" key="5">
    <source>
        <dbReference type="ARBA" id="ARBA00023295"/>
    </source>
</evidence>
<dbReference type="Pfam" id="PF13290">
    <property type="entry name" value="CHB_HEX_C_1"/>
    <property type="match status" value="1"/>
</dbReference>
<keyword evidence="3 6" id="KW-0732">Signal</keyword>
<name>A0ABX3NT01_9BACT</name>
<organism evidence="8 9">
    <name type="scientific">Niastella koreensis</name>
    <dbReference type="NCBI Taxonomy" id="354356"/>
    <lineage>
        <taxon>Bacteria</taxon>
        <taxon>Pseudomonadati</taxon>
        <taxon>Bacteroidota</taxon>
        <taxon>Chitinophagia</taxon>
        <taxon>Chitinophagales</taxon>
        <taxon>Chitinophagaceae</taxon>
        <taxon>Niastella</taxon>
    </lineage>
</organism>
<dbReference type="EC" id="3.2.1.51" evidence="2"/>
<dbReference type="Pfam" id="PF00754">
    <property type="entry name" value="F5_F8_type_C"/>
    <property type="match status" value="2"/>
</dbReference>
<dbReference type="PANTHER" id="PTHR10030:SF37">
    <property type="entry name" value="ALPHA-L-FUCOSIDASE-RELATED"/>
    <property type="match status" value="1"/>
</dbReference>
<comment type="similarity">
    <text evidence="1">Belongs to the glycosyl hydrolase 29 family.</text>
</comment>
<proteinExistence type="inferred from homology"/>
<dbReference type="PROSITE" id="PS50022">
    <property type="entry name" value="FA58C_3"/>
    <property type="match status" value="2"/>
</dbReference>
<dbReference type="InterPro" id="IPR059177">
    <property type="entry name" value="GH29D-like_dom"/>
</dbReference>
<evidence type="ECO:0000256" key="3">
    <source>
        <dbReference type="ARBA" id="ARBA00022729"/>
    </source>
</evidence>
<reference evidence="8 9" key="1">
    <citation type="submission" date="2016-04" db="EMBL/GenBank/DDBJ databases">
        <authorList>
            <person name="Chen L."/>
            <person name="Zhuang W."/>
            <person name="Wang G."/>
        </authorList>
    </citation>
    <scope>NUCLEOTIDE SEQUENCE [LARGE SCALE GENOMIC DNA]</scope>
    <source>
        <strain evidence="9">GR20</strain>
    </source>
</reference>
<dbReference type="InterPro" id="IPR017853">
    <property type="entry name" value="GH"/>
</dbReference>
<accession>A0ABX3NT01</accession>
<feature type="domain" description="F5/8 type C" evidence="7">
    <location>
        <begin position="347"/>
        <end position="485"/>
    </location>
</feature>
<keyword evidence="4" id="KW-0378">Hydrolase</keyword>
<dbReference type="InterPro" id="IPR057739">
    <property type="entry name" value="Glyco_hydro_29_N"/>
</dbReference>
<feature type="signal peptide" evidence="6">
    <location>
        <begin position="1"/>
        <end position="19"/>
    </location>
</feature>
<dbReference type="Pfam" id="PF01120">
    <property type="entry name" value="Alpha_L_fucos"/>
    <property type="match status" value="1"/>
</dbReference>
<dbReference type="EMBL" id="LWBO01000023">
    <property type="protein sequence ID" value="OQP44955.1"/>
    <property type="molecule type" value="Genomic_DNA"/>
</dbReference>
<evidence type="ECO:0000313" key="9">
    <source>
        <dbReference type="Proteomes" id="UP000192277"/>
    </source>
</evidence>
<comment type="caution">
    <text evidence="8">The sequence shown here is derived from an EMBL/GenBank/DDBJ whole genome shotgun (WGS) entry which is preliminary data.</text>
</comment>
<feature type="domain" description="F5/8 type C" evidence="7">
    <location>
        <begin position="583"/>
        <end position="697"/>
    </location>
</feature>
<evidence type="ECO:0000313" key="8">
    <source>
        <dbReference type="EMBL" id="OQP44955.1"/>
    </source>
</evidence>
<keyword evidence="9" id="KW-1185">Reference proteome</keyword>
<evidence type="ECO:0000256" key="4">
    <source>
        <dbReference type="ARBA" id="ARBA00022801"/>
    </source>
</evidence>
<keyword evidence="5" id="KW-0326">Glycosidase</keyword>
<dbReference type="RefSeq" id="WP_014218629.1">
    <property type="nucleotide sequence ID" value="NZ_LWBO01000023.1"/>
</dbReference>
<evidence type="ECO:0000259" key="7">
    <source>
        <dbReference type="PROSITE" id="PS50022"/>
    </source>
</evidence>
<gene>
    <name evidence="8" type="ORF">A4D02_09220</name>
</gene>